<comment type="subunit">
    <text evidence="3">Homopentamer.</text>
</comment>
<keyword evidence="9" id="KW-1185">Reference proteome</keyword>
<evidence type="ECO:0000256" key="1">
    <source>
        <dbReference type="ARBA" id="ARBA00004365"/>
    </source>
</evidence>
<dbReference type="EMBL" id="JAFKCV010000194">
    <property type="protein sequence ID" value="MBN7827947.1"/>
    <property type="molecule type" value="Genomic_DNA"/>
</dbReference>
<dbReference type="AlphaFoldDB" id="A0A939DSE5"/>
<evidence type="ECO:0000256" key="2">
    <source>
        <dbReference type="ARBA" id="ARBA00009764"/>
    </source>
</evidence>
<dbReference type="PANTHER" id="PTHR30288:SF0">
    <property type="entry name" value="FLAGELLAR HOOK-ASSOCIATED PROTEIN 2"/>
    <property type="match status" value="1"/>
</dbReference>
<evidence type="ECO:0000313" key="8">
    <source>
        <dbReference type="EMBL" id="MBN7827947.1"/>
    </source>
</evidence>
<gene>
    <name evidence="8" type="ORF">J0A66_22195</name>
</gene>
<dbReference type="InterPro" id="IPR003481">
    <property type="entry name" value="FliD_N"/>
</dbReference>
<protein>
    <recommendedName>
        <fullName evidence="6">Filament cap protein</fullName>
    </recommendedName>
    <alternativeName>
        <fullName evidence="5">Flagellar cap protein</fullName>
    </alternativeName>
</protein>
<accession>A0A939DSE5</accession>
<keyword evidence="4" id="KW-0975">Bacterial flagellum</keyword>
<evidence type="ECO:0000256" key="6">
    <source>
        <dbReference type="ARBA" id="ARBA00033192"/>
    </source>
</evidence>
<comment type="similarity">
    <text evidence="2">Belongs to the FliD family.</text>
</comment>
<evidence type="ECO:0000256" key="4">
    <source>
        <dbReference type="ARBA" id="ARBA00023143"/>
    </source>
</evidence>
<organism evidence="8 9">
    <name type="scientific">Bowmanella dokdonensis</name>
    <dbReference type="NCBI Taxonomy" id="751969"/>
    <lineage>
        <taxon>Bacteria</taxon>
        <taxon>Pseudomonadati</taxon>
        <taxon>Pseudomonadota</taxon>
        <taxon>Gammaproteobacteria</taxon>
        <taxon>Alteromonadales</taxon>
        <taxon>Alteromonadaceae</taxon>
        <taxon>Bowmanella</taxon>
    </lineage>
</organism>
<dbReference type="Pfam" id="PF02465">
    <property type="entry name" value="FliD_N"/>
    <property type="match status" value="1"/>
</dbReference>
<sequence>LSDFLTKLENFQSDNSLLANQATSSNTALAVTADSNAVPGSYDIFVEQLAQAQQLAMTFDPDAPLATDGQLDIDVAGTTFSVDLATLGAGATVKELASAINNHADNSGVRATLMRS</sequence>
<name>A0A939DSE5_9ALTE</name>
<feature type="non-terminal residue" evidence="8">
    <location>
        <position position="1"/>
    </location>
</feature>
<evidence type="ECO:0000256" key="5">
    <source>
        <dbReference type="ARBA" id="ARBA00033074"/>
    </source>
</evidence>
<dbReference type="RefSeq" id="WP_277603621.1">
    <property type="nucleotide sequence ID" value="NZ_JAFKCV010000194.1"/>
</dbReference>
<proteinExistence type="inferred from homology"/>
<evidence type="ECO:0000256" key="3">
    <source>
        <dbReference type="ARBA" id="ARBA00011255"/>
    </source>
</evidence>
<dbReference type="GO" id="GO:0009421">
    <property type="term" value="C:bacterial-type flagellum filament cap"/>
    <property type="evidence" value="ECO:0007669"/>
    <property type="project" value="InterPro"/>
</dbReference>
<comment type="caution">
    <text evidence="8">The sequence shown here is derived from an EMBL/GenBank/DDBJ whole genome shotgun (WGS) entry which is preliminary data.</text>
</comment>
<dbReference type="Proteomes" id="UP000664654">
    <property type="component" value="Unassembled WGS sequence"/>
</dbReference>
<feature type="domain" description="Flagellar hook-associated protein 2 N-terminal" evidence="7">
    <location>
        <begin position="1"/>
        <end position="53"/>
    </location>
</feature>
<dbReference type="InterPro" id="IPR040026">
    <property type="entry name" value="FliD"/>
</dbReference>
<dbReference type="GO" id="GO:0071973">
    <property type="term" value="P:bacterial-type flagellum-dependent cell motility"/>
    <property type="evidence" value="ECO:0007669"/>
    <property type="project" value="TreeGrafter"/>
</dbReference>
<comment type="subcellular location">
    <subcellularLocation>
        <location evidence="1">Bacterial flagellum</location>
    </subcellularLocation>
</comment>
<evidence type="ECO:0000259" key="7">
    <source>
        <dbReference type="Pfam" id="PF02465"/>
    </source>
</evidence>
<dbReference type="PANTHER" id="PTHR30288">
    <property type="entry name" value="FLAGELLAR CAP/ASSEMBLY PROTEIN FLID"/>
    <property type="match status" value="1"/>
</dbReference>
<dbReference type="GO" id="GO:0009424">
    <property type="term" value="C:bacterial-type flagellum hook"/>
    <property type="evidence" value="ECO:0007669"/>
    <property type="project" value="InterPro"/>
</dbReference>
<feature type="non-terminal residue" evidence="8">
    <location>
        <position position="116"/>
    </location>
</feature>
<evidence type="ECO:0000313" key="9">
    <source>
        <dbReference type="Proteomes" id="UP000664654"/>
    </source>
</evidence>
<reference evidence="8" key="1">
    <citation type="submission" date="2021-03" db="EMBL/GenBank/DDBJ databases">
        <title>novel species isolated from a fishpond in China.</title>
        <authorList>
            <person name="Lu H."/>
            <person name="Cai Z."/>
        </authorList>
    </citation>
    <scope>NUCLEOTIDE SEQUENCE</scope>
    <source>
        <strain evidence="8">JCM 30855</strain>
    </source>
</reference>